<reference evidence="2 3" key="1">
    <citation type="journal article" date="2021" name="BMC Biol.">
        <title>Horizontally acquired antibacterial genes associated with adaptive radiation of ladybird beetles.</title>
        <authorList>
            <person name="Li H.S."/>
            <person name="Tang X.F."/>
            <person name="Huang Y.H."/>
            <person name="Xu Z.Y."/>
            <person name="Chen M.L."/>
            <person name="Du X.Y."/>
            <person name="Qiu B.Y."/>
            <person name="Chen P.T."/>
            <person name="Zhang W."/>
            <person name="Slipinski A."/>
            <person name="Escalona H.E."/>
            <person name="Waterhouse R.M."/>
            <person name="Zwick A."/>
            <person name="Pang H."/>
        </authorList>
    </citation>
    <scope>NUCLEOTIDE SEQUENCE [LARGE SCALE GENOMIC DNA]</scope>
    <source>
        <strain evidence="2">SYSU2018</strain>
    </source>
</reference>
<evidence type="ECO:0000313" key="3">
    <source>
        <dbReference type="Proteomes" id="UP001516400"/>
    </source>
</evidence>
<gene>
    <name evidence="2" type="ORF">HHI36_002186</name>
</gene>
<dbReference type="EMBL" id="JABFTP020000185">
    <property type="protein sequence ID" value="KAL3287722.1"/>
    <property type="molecule type" value="Genomic_DNA"/>
</dbReference>
<accession>A0ABD2P9P2</accession>
<keyword evidence="3" id="KW-1185">Reference proteome</keyword>
<feature type="transmembrane region" description="Helical" evidence="1">
    <location>
        <begin position="64"/>
        <end position="81"/>
    </location>
</feature>
<dbReference type="AlphaFoldDB" id="A0ABD2P9P2"/>
<organism evidence="2 3">
    <name type="scientific">Cryptolaemus montrouzieri</name>
    <dbReference type="NCBI Taxonomy" id="559131"/>
    <lineage>
        <taxon>Eukaryota</taxon>
        <taxon>Metazoa</taxon>
        <taxon>Ecdysozoa</taxon>
        <taxon>Arthropoda</taxon>
        <taxon>Hexapoda</taxon>
        <taxon>Insecta</taxon>
        <taxon>Pterygota</taxon>
        <taxon>Neoptera</taxon>
        <taxon>Endopterygota</taxon>
        <taxon>Coleoptera</taxon>
        <taxon>Polyphaga</taxon>
        <taxon>Cucujiformia</taxon>
        <taxon>Coccinelloidea</taxon>
        <taxon>Coccinellidae</taxon>
        <taxon>Scymninae</taxon>
        <taxon>Scymnini</taxon>
        <taxon>Cryptolaemus</taxon>
    </lineage>
</organism>
<keyword evidence="1" id="KW-0812">Transmembrane</keyword>
<evidence type="ECO:0000313" key="2">
    <source>
        <dbReference type="EMBL" id="KAL3287722.1"/>
    </source>
</evidence>
<sequence>MRRGREKDNIKIIRWMDKRPIMSTTDPSHTVDATWTTTRPKKASILVSSYHTAMRKSLKRYRKVAFELILGTSVVIIYNTVSNTKIVITQLRRQLAKELVTIESGEAPASTLSERKRVHTFEKPDGAGLKQRKFCRGCYNDCRSKGLSSREEREMFHKCKDFPNNLEFFLS</sequence>
<proteinExistence type="predicted"/>
<keyword evidence="1" id="KW-1133">Transmembrane helix</keyword>
<dbReference type="Proteomes" id="UP001516400">
    <property type="component" value="Unassembled WGS sequence"/>
</dbReference>
<name>A0ABD2P9P2_9CUCU</name>
<protein>
    <submittedName>
        <fullName evidence="2">Uncharacterized protein</fullName>
    </submittedName>
</protein>
<keyword evidence="1" id="KW-0472">Membrane</keyword>
<comment type="caution">
    <text evidence="2">The sequence shown here is derived from an EMBL/GenBank/DDBJ whole genome shotgun (WGS) entry which is preliminary data.</text>
</comment>
<evidence type="ECO:0000256" key="1">
    <source>
        <dbReference type="SAM" id="Phobius"/>
    </source>
</evidence>